<dbReference type="RefSeq" id="WP_121010845.1">
    <property type="nucleotide sequence ID" value="NZ_RCCJ01000001.1"/>
</dbReference>
<dbReference type="Pfam" id="PF04026">
    <property type="entry name" value="SpoVG"/>
    <property type="match status" value="1"/>
</dbReference>
<dbReference type="Proteomes" id="UP000267841">
    <property type="component" value="Unassembled WGS sequence"/>
</dbReference>
<dbReference type="GO" id="GO:0003677">
    <property type="term" value="F:DNA binding"/>
    <property type="evidence" value="ECO:0007669"/>
    <property type="project" value="UniProtKB-KW"/>
</dbReference>
<sequence length="90" mass="10559">MVKVEVIKFYPFELPGKRGGLVGYADVKIGELIVIKTVKLMKNRYGGYYVQMPSVQLGDRSYEVVEVISKELLEEIRRKVREIYEERFKI</sequence>
<accession>A0A497XPB8</accession>
<dbReference type="InterPro" id="IPR036751">
    <property type="entry name" value="SpoVG_sf"/>
</dbReference>
<dbReference type="OrthoDB" id="15496at2"/>
<gene>
    <name evidence="1" type="ORF">BCF55_1000</name>
</gene>
<protein>
    <submittedName>
        <fullName evidence="1">DNA-binding cell septation regulator SpoVG</fullName>
    </submittedName>
</protein>
<organism evidence="1 2">
    <name type="scientific">Hydrogenivirga caldilitoris</name>
    <dbReference type="NCBI Taxonomy" id="246264"/>
    <lineage>
        <taxon>Bacteria</taxon>
        <taxon>Pseudomonadati</taxon>
        <taxon>Aquificota</taxon>
        <taxon>Aquificia</taxon>
        <taxon>Aquificales</taxon>
        <taxon>Aquificaceae</taxon>
        <taxon>Hydrogenivirga</taxon>
    </lineage>
</organism>
<comment type="caution">
    <text evidence="1">The sequence shown here is derived from an EMBL/GenBank/DDBJ whole genome shotgun (WGS) entry which is preliminary data.</text>
</comment>
<dbReference type="SUPFAM" id="SSF160537">
    <property type="entry name" value="SpoVG-like"/>
    <property type="match status" value="1"/>
</dbReference>
<evidence type="ECO:0000313" key="1">
    <source>
        <dbReference type="EMBL" id="RLJ70718.1"/>
    </source>
</evidence>
<dbReference type="AlphaFoldDB" id="A0A497XPB8"/>
<proteinExistence type="predicted"/>
<keyword evidence="1" id="KW-0238">DNA-binding</keyword>
<reference evidence="1 2" key="1">
    <citation type="submission" date="2018-10" db="EMBL/GenBank/DDBJ databases">
        <title>Genomic Encyclopedia of Archaeal and Bacterial Type Strains, Phase II (KMG-II): from individual species to whole genera.</title>
        <authorList>
            <person name="Goeker M."/>
        </authorList>
    </citation>
    <scope>NUCLEOTIDE SEQUENCE [LARGE SCALE GENOMIC DNA]</scope>
    <source>
        <strain evidence="1 2">DSM 16510</strain>
    </source>
</reference>
<keyword evidence="2" id="KW-1185">Reference proteome</keyword>
<dbReference type="InterPro" id="IPR007170">
    <property type="entry name" value="SpoVG"/>
</dbReference>
<name>A0A497XPB8_9AQUI</name>
<dbReference type="EMBL" id="RCCJ01000001">
    <property type="protein sequence ID" value="RLJ70718.1"/>
    <property type="molecule type" value="Genomic_DNA"/>
</dbReference>
<dbReference type="Gene3D" id="3.30.1120.40">
    <property type="entry name" value="Stage V sporulation protein G"/>
    <property type="match status" value="1"/>
</dbReference>
<dbReference type="GO" id="GO:0030435">
    <property type="term" value="P:sporulation resulting in formation of a cellular spore"/>
    <property type="evidence" value="ECO:0007669"/>
    <property type="project" value="InterPro"/>
</dbReference>
<evidence type="ECO:0000313" key="2">
    <source>
        <dbReference type="Proteomes" id="UP000267841"/>
    </source>
</evidence>